<keyword evidence="2 4" id="KW-0238">DNA-binding</keyword>
<keyword evidence="3" id="KW-0804">Transcription</keyword>
<comment type="caution">
    <text evidence="6">The sequence shown here is derived from an EMBL/GenBank/DDBJ whole genome shotgun (WGS) entry which is preliminary data.</text>
</comment>
<dbReference type="PROSITE" id="PS50977">
    <property type="entry name" value="HTH_TETR_2"/>
    <property type="match status" value="1"/>
</dbReference>
<protein>
    <submittedName>
        <fullName evidence="6">TetR/AcrR family transcriptional regulator</fullName>
    </submittedName>
</protein>
<evidence type="ECO:0000256" key="4">
    <source>
        <dbReference type="PROSITE-ProRule" id="PRU00335"/>
    </source>
</evidence>
<dbReference type="AlphaFoldDB" id="A0A495A612"/>
<organism evidence="6 7">
    <name type="scientific">Kocuria tytonis</name>
    <dbReference type="NCBI Taxonomy" id="2054280"/>
    <lineage>
        <taxon>Bacteria</taxon>
        <taxon>Bacillati</taxon>
        <taxon>Actinomycetota</taxon>
        <taxon>Actinomycetes</taxon>
        <taxon>Micrococcales</taxon>
        <taxon>Micrococcaceae</taxon>
        <taxon>Kocuria</taxon>
    </lineage>
</organism>
<dbReference type="OrthoDB" id="4709966at2"/>
<dbReference type="EMBL" id="PNJG02000002">
    <property type="protein sequence ID" value="RKQ35278.1"/>
    <property type="molecule type" value="Genomic_DNA"/>
</dbReference>
<dbReference type="InterPro" id="IPR050109">
    <property type="entry name" value="HTH-type_TetR-like_transc_reg"/>
</dbReference>
<dbReference type="GO" id="GO:0003700">
    <property type="term" value="F:DNA-binding transcription factor activity"/>
    <property type="evidence" value="ECO:0007669"/>
    <property type="project" value="TreeGrafter"/>
</dbReference>
<keyword evidence="7" id="KW-1185">Reference proteome</keyword>
<dbReference type="Proteomes" id="UP000249516">
    <property type="component" value="Unassembled WGS sequence"/>
</dbReference>
<dbReference type="RefSeq" id="WP_121031220.1">
    <property type="nucleotide sequence ID" value="NZ_PNJG02000002.1"/>
</dbReference>
<dbReference type="InterPro" id="IPR036271">
    <property type="entry name" value="Tet_transcr_reg_TetR-rel_C_sf"/>
</dbReference>
<dbReference type="InterPro" id="IPR001647">
    <property type="entry name" value="HTH_TetR"/>
</dbReference>
<evidence type="ECO:0000259" key="5">
    <source>
        <dbReference type="PROSITE" id="PS50977"/>
    </source>
</evidence>
<dbReference type="InterPro" id="IPR009057">
    <property type="entry name" value="Homeodomain-like_sf"/>
</dbReference>
<evidence type="ECO:0000256" key="2">
    <source>
        <dbReference type="ARBA" id="ARBA00023125"/>
    </source>
</evidence>
<proteinExistence type="predicted"/>
<dbReference type="SUPFAM" id="SSF46689">
    <property type="entry name" value="Homeodomain-like"/>
    <property type="match status" value="1"/>
</dbReference>
<dbReference type="PANTHER" id="PTHR30055">
    <property type="entry name" value="HTH-TYPE TRANSCRIPTIONAL REGULATOR RUTR"/>
    <property type="match status" value="1"/>
</dbReference>
<evidence type="ECO:0000313" key="6">
    <source>
        <dbReference type="EMBL" id="RKQ35278.1"/>
    </source>
</evidence>
<evidence type="ECO:0000313" key="7">
    <source>
        <dbReference type="Proteomes" id="UP000249516"/>
    </source>
</evidence>
<feature type="domain" description="HTH tetR-type" evidence="5">
    <location>
        <begin position="9"/>
        <end position="69"/>
    </location>
</feature>
<keyword evidence="1" id="KW-0805">Transcription regulation</keyword>
<reference evidence="6 7" key="1">
    <citation type="submission" date="2018-10" db="EMBL/GenBank/DDBJ databases">
        <title>Kocuria tytouropygialis sp. nov., isolated from the uropygial gland of an American barn owl (Tyto furcata).</title>
        <authorList>
            <person name="Braun M.S."/>
            <person name="Wang E."/>
            <person name="Zimmermann S."/>
            <person name="Wagner H."/>
            <person name="Wink M."/>
        </authorList>
    </citation>
    <scope>NUCLEOTIDE SEQUENCE [LARGE SCALE GENOMIC DNA]</scope>
    <source>
        <strain evidence="6 7">442</strain>
    </source>
</reference>
<dbReference type="SUPFAM" id="SSF48498">
    <property type="entry name" value="Tetracyclin repressor-like, C-terminal domain"/>
    <property type="match status" value="1"/>
</dbReference>
<dbReference type="Pfam" id="PF00440">
    <property type="entry name" value="TetR_N"/>
    <property type="match status" value="1"/>
</dbReference>
<sequence>MARPRKFDETTRQALITDAAEQILTGGVESVSLRPLAAKHGCSTTAIYTMFGSRDALIAAVRDEAIVSYLRAQEISMTTGEVLTDLRALGRASRRWVLAYPELYRVILGRGRPWQGTGTSPVGDTERAEFAEAAMRPTYRLVRAGIEEGVFHDVPVAHIGASLWAGVHGWIAIEMNLPVVPGVDSDAAYDRHLRALLRAWCAHTPLDP</sequence>
<evidence type="ECO:0000256" key="1">
    <source>
        <dbReference type="ARBA" id="ARBA00023015"/>
    </source>
</evidence>
<feature type="DNA-binding region" description="H-T-H motif" evidence="4">
    <location>
        <begin position="32"/>
        <end position="51"/>
    </location>
</feature>
<name>A0A495A612_9MICC</name>
<dbReference type="Pfam" id="PF13305">
    <property type="entry name" value="TetR_C_33"/>
    <property type="match status" value="1"/>
</dbReference>
<evidence type="ECO:0000256" key="3">
    <source>
        <dbReference type="ARBA" id="ARBA00023163"/>
    </source>
</evidence>
<dbReference type="Gene3D" id="1.10.357.10">
    <property type="entry name" value="Tetracycline Repressor, domain 2"/>
    <property type="match status" value="1"/>
</dbReference>
<dbReference type="InterPro" id="IPR025996">
    <property type="entry name" value="MT1864/Rv1816-like_C"/>
</dbReference>
<accession>A0A495A612</accession>
<dbReference type="PANTHER" id="PTHR30055:SF234">
    <property type="entry name" value="HTH-TYPE TRANSCRIPTIONAL REGULATOR BETI"/>
    <property type="match status" value="1"/>
</dbReference>
<dbReference type="GO" id="GO:0000976">
    <property type="term" value="F:transcription cis-regulatory region binding"/>
    <property type="evidence" value="ECO:0007669"/>
    <property type="project" value="TreeGrafter"/>
</dbReference>
<gene>
    <name evidence="6" type="ORF">C1C97_008585</name>
</gene>